<feature type="coiled-coil region" evidence="1">
    <location>
        <begin position="183"/>
        <end position="245"/>
    </location>
</feature>
<dbReference type="Proteomes" id="UP001175271">
    <property type="component" value="Unassembled WGS sequence"/>
</dbReference>
<protein>
    <submittedName>
        <fullName evidence="3">Uncharacterized protein</fullName>
    </submittedName>
</protein>
<keyword evidence="1" id="KW-0175">Coiled coil</keyword>
<dbReference type="EMBL" id="JAUCMV010000001">
    <property type="protein sequence ID" value="KAK0422619.1"/>
    <property type="molecule type" value="Genomic_DNA"/>
</dbReference>
<keyword evidence="4" id="KW-1185">Reference proteome</keyword>
<comment type="caution">
    <text evidence="3">The sequence shown here is derived from an EMBL/GenBank/DDBJ whole genome shotgun (WGS) entry which is preliminary data.</text>
</comment>
<feature type="coiled-coil region" evidence="1">
    <location>
        <begin position="335"/>
        <end position="397"/>
    </location>
</feature>
<evidence type="ECO:0000313" key="4">
    <source>
        <dbReference type="Proteomes" id="UP001175271"/>
    </source>
</evidence>
<dbReference type="AlphaFoldDB" id="A0AA39IGE0"/>
<name>A0AA39IGE0_9BILA</name>
<organism evidence="3 4">
    <name type="scientific">Steinernema hermaphroditum</name>
    <dbReference type="NCBI Taxonomy" id="289476"/>
    <lineage>
        <taxon>Eukaryota</taxon>
        <taxon>Metazoa</taxon>
        <taxon>Ecdysozoa</taxon>
        <taxon>Nematoda</taxon>
        <taxon>Chromadorea</taxon>
        <taxon>Rhabditida</taxon>
        <taxon>Tylenchina</taxon>
        <taxon>Panagrolaimomorpha</taxon>
        <taxon>Strongyloidoidea</taxon>
        <taxon>Steinernematidae</taxon>
        <taxon>Steinernema</taxon>
    </lineage>
</organism>
<sequence length="452" mass="52077">MFPQSSRPMPPPGFTDIRFGLLSPTLSYRVDALLQLAQTIPAALIEGNKFLADLRDDREALMKKHFSMELLNDAIHFLKLPLQQGFAVPIELVAYYFNLVNRAHVKGEGDKKELEKVKAALEATKKDLAEQKSESLSKQAQTDGEGLPEASIQNSDQEQPAEILQLLNQAILTISQEEDKQKVAEAREENEILHVLVSQLEKRAYAARADLQAQKMLTELTLEENAQLKAQIREKDEQLHQAQDQSGFLRRDFSALKDDFKAKEEVMRKYHDSLTKADECLTSYMHENLSLKAEILDKNRKLKAMEESYASAATELEHIQAGVQVTMDSLHQRVLDERKNHAAGLDKEVEKVEKEKQSLLDENEKLIEKMQADEEELRKLKDELKTAQEVSLKYHKESKLMEEEMLQLREEIQRTFQTLRSSEKFREDQRLALQEQLLQTQIALEEERKKTR</sequence>
<evidence type="ECO:0000256" key="1">
    <source>
        <dbReference type="SAM" id="Coils"/>
    </source>
</evidence>
<feature type="region of interest" description="Disordered" evidence="2">
    <location>
        <begin position="128"/>
        <end position="155"/>
    </location>
</feature>
<evidence type="ECO:0000313" key="3">
    <source>
        <dbReference type="EMBL" id="KAK0422619.1"/>
    </source>
</evidence>
<reference evidence="3" key="1">
    <citation type="submission" date="2023-06" db="EMBL/GenBank/DDBJ databases">
        <title>Genomic analysis of the entomopathogenic nematode Steinernema hermaphroditum.</title>
        <authorList>
            <person name="Schwarz E.M."/>
            <person name="Heppert J.K."/>
            <person name="Baniya A."/>
            <person name="Schwartz H.T."/>
            <person name="Tan C.-H."/>
            <person name="Antoshechkin I."/>
            <person name="Sternberg P.W."/>
            <person name="Goodrich-Blair H."/>
            <person name="Dillman A.R."/>
        </authorList>
    </citation>
    <scope>NUCLEOTIDE SEQUENCE</scope>
    <source>
        <strain evidence="3">PS9179</strain>
        <tissue evidence="3">Whole animal</tissue>
    </source>
</reference>
<evidence type="ECO:0000256" key="2">
    <source>
        <dbReference type="SAM" id="MobiDB-lite"/>
    </source>
</evidence>
<proteinExistence type="predicted"/>
<gene>
    <name evidence="3" type="ORF">QR680_007675</name>
</gene>
<accession>A0AA39IGE0</accession>